<evidence type="ECO:0000256" key="1">
    <source>
        <dbReference type="SAM" id="MobiDB-lite"/>
    </source>
</evidence>
<evidence type="ECO:0000313" key="2">
    <source>
        <dbReference type="EMBL" id="KHJ95688.1"/>
    </source>
</evidence>
<keyword evidence="3" id="KW-1185">Reference proteome</keyword>
<organism evidence="2 3">
    <name type="scientific">Oesophagostomum dentatum</name>
    <name type="common">Nodular worm</name>
    <dbReference type="NCBI Taxonomy" id="61180"/>
    <lineage>
        <taxon>Eukaryota</taxon>
        <taxon>Metazoa</taxon>
        <taxon>Ecdysozoa</taxon>
        <taxon>Nematoda</taxon>
        <taxon>Chromadorea</taxon>
        <taxon>Rhabditida</taxon>
        <taxon>Rhabditina</taxon>
        <taxon>Rhabditomorpha</taxon>
        <taxon>Strongyloidea</taxon>
        <taxon>Strongylidae</taxon>
        <taxon>Oesophagostomum</taxon>
    </lineage>
</organism>
<protein>
    <submittedName>
        <fullName evidence="2">Uncharacterized protein</fullName>
    </submittedName>
</protein>
<feature type="region of interest" description="Disordered" evidence="1">
    <location>
        <begin position="1"/>
        <end position="21"/>
    </location>
</feature>
<gene>
    <name evidence="2" type="ORF">OESDEN_04361</name>
</gene>
<name>A0A0B1TDT7_OESDE</name>
<accession>A0A0B1TDT7</accession>
<sequence length="168" mass="18599">MANVNARIKDSLSSEKNAFTTPPSETVICDAKEFPTWPKTILQLLEKAAQENSRYTAQNREYIENSLELDRFSIKFTDEADVEPIISGTVEALNLTSSYVHVANALSDVTVEVMDEDSAAVAARKLKRLNAQQINNTYFAVDTEKNMVSVSDNGKAYPIGDTIVYVAK</sequence>
<dbReference type="EMBL" id="KN549881">
    <property type="protein sequence ID" value="KHJ95688.1"/>
    <property type="molecule type" value="Genomic_DNA"/>
</dbReference>
<dbReference type="Proteomes" id="UP000053660">
    <property type="component" value="Unassembled WGS sequence"/>
</dbReference>
<reference evidence="2 3" key="1">
    <citation type="submission" date="2014-03" db="EMBL/GenBank/DDBJ databases">
        <title>Draft genome of the hookworm Oesophagostomum dentatum.</title>
        <authorList>
            <person name="Mitreva M."/>
        </authorList>
    </citation>
    <scope>NUCLEOTIDE SEQUENCE [LARGE SCALE GENOMIC DNA]</scope>
    <source>
        <strain evidence="2 3">OD-Hann</strain>
    </source>
</reference>
<dbReference type="AlphaFoldDB" id="A0A0B1TDT7"/>
<proteinExistence type="predicted"/>
<evidence type="ECO:0000313" key="3">
    <source>
        <dbReference type="Proteomes" id="UP000053660"/>
    </source>
</evidence>
<dbReference type="OrthoDB" id="10249672at2759"/>